<dbReference type="GO" id="GO:0003852">
    <property type="term" value="F:2-isopropylmalate synthase activity"/>
    <property type="evidence" value="ECO:0007669"/>
    <property type="project" value="InterPro"/>
</dbReference>
<evidence type="ECO:0000256" key="6">
    <source>
        <dbReference type="ARBA" id="ARBA00023304"/>
    </source>
</evidence>
<dbReference type="InterPro" id="IPR036230">
    <property type="entry name" value="LeuA_allosteric_dom_sf"/>
</dbReference>
<dbReference type="PROSITE" id="PS00816">
    <property type="entry name" value="AIPM_HOMOCIT_SYNTH_2"/>
    <property type="match status" value="1"/>
</dbReference>
<evidence type="ECO:0000256" key="5">
    <source>
        <dbReference type="ARBA" id="ARBA00022679"/>
    </source>
</evidence>
<evidence type="ECO:0000256" key="2">
    <source>
        <dbReference type="ARBA" id="ARBA00006154"/>
    </source>
</evidence>
<dbReference type="PROSITE" id="PS50991">
    <property type="entry name" value="PYR_CT"/>
    <property type="match status" value="1"/>
</dbReference>
<dbReference type="Gene3D" id="3.20.20.70">
    <property type="entry name" value="Aldolase class I"/>
    <property type="match status" value="1"/>
</dbReference>
<organism evidence="11 12">
    <name type="scientific">Candidatus Gallitreponema excrementavium</name>
    <dbReference type="NCBI Taxonomy" id="2840840"/>
    <lineage>
        <taxon>Bacteria</taxon>
        <taxon>Pseudomonadati</taxon>
        <taxon>Spirochaetota</taxon>
        <taxon>Spirochaetia</taxon>
        <taxon>Spirochaetales</taxon>
        <taxon>Candidatus Gallitreponema</taxon>
    </lineage>
</organism>
<dbReference type="Pfam" id="PF22617">
    <property type="entry name" value="HCS_D2"/>
    <property type="match status" value="1"/>
</dbReference>
<gene>
    <name evidence="11" type="ORF">IAA81_03915</name>
</gene>
<dbReference type="NCBIfam" id="TIGR00977">
    <property type="entry name" value="citramal_synth"/>
    <property type="match status" value="1"/>
</dbReference>
<dbReference type="Gene3D" id="3.30.160.270">
    <property type="match status" value="1"/>
</dbReference>
<evidence type="ECO:0000259" key="10">
    <source>
        <dbReference type="PROSITE" id="PS50991"/>
    </source>
</evidence>
<dbReference type="CDD" id="cd07941">
    <property type="entry name" value="DRE_TIM_LeuA3"/>
    <property type="match status" value="1"/>
</dbReference>
<evidence type="ECO:0000313" key="11">
    <source>
        <dbReference type="EMBL" id="MBO8457357.1"/>
    </source>
</evidence>
<dbReference type="SUPFAM" id="SSF51569">
    <property type="entry name" value="Aldolase"/>
    <property type="match status" value="1"/>
</dbReference>
<comment type="caution">
    <text evidence="11">The sequence shown here is derived from an EMBL/GenBank/DDBJ whole genome shotgun (WGS) entry which is preliminary data.</text>
</comment>
<dbReference type="SUPFAM" id="SSF110921">
    <property type="entry name" value="2-isopropylmalate synthase LeuA, allosteric (dimerisation) domain"/>
    <property type="match status" value="1"/>
</dbReference>
<dbReference type="Gene3D" id="1.10.238.260">
    <property type="match status" value="1"/>
</dbReference>
<dbReference type="Proteomes" id="UP000823638">
    <property type="component" value="Unassembled WGS sequence"/>
</dbReference>
<dbReference type="PROSITE" id="PS00815">
    <property type="entry name" value="AIPM_HOMOCIT_SYNTH_1"/>
    <property type="match status" value="1"/>
</dbReference>
<keyword evidence="4" id="KW-0412">Isoleucine biosynthesis</keyword>
<protein>
    <recommendedName>
        <fullName evidence="8">Citramalate synthase</fullName>
        <ecNumber evidence="8">2.3.3.21</ecNumber>
    </recommendedName>
</protein>
<keyword evidence="6" id="KW-0100">Branched-chain amino acid biosynthesis</keyword>
<evidence type="ECO:0000256" key="1">
    <source>
        <dbReference type="ARBA" id="ARBA00004743"/>
    </source>
</evidence>
<dbReference type="Pfam" id="PF00682">
    <property type="entry name" value="HMGL-like"/>
    <property type="match status" value="1"/>
</dbReference>
<dbReference type="PANTHER" id="PTHR43538">
    <property type="entry name" value="ALPHA-IPM SYNTHASE/HOMOCITRATE SYNTHASE"/>
    <property type="match status" value="1"/>
</dbReference>
<evidence type="ECO:0000256" key="4">
    <source>
        <dbReference type="ARBA" id="ARBA00022624"/>
    </source>
</evidence>
<evidence type="ECO:0000256" key="9">
    <source>
        <dbReference type="RuleBase" id="RU003523"/>
    </source>
</evidence>
<evidence type="ECO:0000256" key="7">
    <source>
        <dbReference type="ARBA" id="ARBA00048263"/>
    </source>
</evidence>
<evidence type="ECO:0000256" key="3">
    <source>
        <dbReference type="ARBA" id="ARBA00022605"/>
    </source>
</evidence>
<comment type="similarity">
    <text evidence="2 9">Belongs to the alpha-IPM synthase/homocitrate synthase family.</text>
</comment>
<dbReference type="EC" id="2.3.3.21" evidence="8"/>
<reference evidence="11" key="2">
    <citation type="journal article" date="2021" name="PeerJ">
        <title>Extensive microbial diversity within the chicken gut microbiome revealed by metagenomics and culture.</title>
        <authorList>
            <person name="Gilroy R."/>
            <person name="Ravi A."/>
            <person name="Getino M."/>
            <person name="Pursley I."/>
            <person name="Horton D.L."/>
            <person name="Alikhan N.F."/>
            <person name="Baker D."/>
            <person name="Gharbi K."/>
            <person name="Hall N."/>
            <person name="Watson M."/>
            <person name="Adriaenssens E.M."/>
            <person name="Foster-Nyarko E."/>
            <person name="Jarju S."/>
            <person name="Secka A."/>
            <person name="Antonio M."/>
            <person name="Oren A."/>
            <person name="Chaudhuri R.R."/>
            <person name="La Ragione R."/>
            <person name="Hildebrand F."/>
            <person name="Pallen M.J."/>
        </authorList>
    </citation>
    <scope>NUCLEOTIDE SEQUENCE</scope>
    <source>
        <strain evidence="11">10532</strain>
    </source>
</reference>
<dbReference type="InterPro" id="IPR000891">
    <property type="entry name" value="PYR_CT"/>
</dbReference>
<keyword evidence="3" id="KW-0028">Amino-acid biosynthesis</keyword>
<dbReference type="InterPro" id="IPR005675">
    <property type="entry name" value="Citramal_synthase"/>
</dbReference>
<dbReference type="GO" id="GO:0043714">
    <property type="term" value="F:(R)-citramalate synthase activity"/>
    <property type="evidence" value="ECO:0007669"/>
    <property type="project" value="UniProtKB-UniRule"/>
</dbReference>
<comment type="catalytic activity">
    <reaction evidence="7">
        <text>pyruvate + acetyl-CoA + H2O = (3R)-citramalate + CoA + H(+)</text>
        <dbReference type="Rhea" id="RHEA:19045"/>
        <dbReference type="ChEBI" id="CHEBI:15361"/>
        <dbReference type="ChEBI" id="CHEBI:15377"/>
        <dbReference type="ChEBI" id="CHEBI:15378"/>
        <dbReference type="ChEBI" id="CHEBI:30934"/>
        <dbReference type="ChEBI" id="CHEBI:57287"/>
        <dbReference type="ChEBI" id="CHEBI:57288"/>
        <dbReference type="EC" id="2.3.3.21"/>
    </reaction>
</comment>
<feature type="domain" description="Pyruvate carboxyltransferase" evidence="10">
    <location>
        <begin position="11"/>
        <end position="276"/>
    </location>
</feature>
<dbReference type="PANTHER" id="PTHR43538:SF1">
    <property type="entry name" value="(R)-CITRAMALATE SYNTHASE"/>
    <property type="match status" value="1"/>
</dbReference>
<evidence type="ECO:0000313" key="12">
    <source>
        <dbReference type="Proteomes" id="UP000823638"/>
    </source>
</evidence>
<dbReference type="InterPro" id="IPR002034">
    <property type="entry name" value="AIPM/Hcit_synth_CS"/>
</dbReference>
<dbReference type="GO" id="GO:0009097">
    <property type="term" value="P:isoleucine biosynthetic process"/>
    <property type="evidence" value="ECO:0007669"/>
    <property type="project" value="UniProtKB-UniRule"/>
</dbReference>
<dbReference type="AlphaFoldDB" id="A0A9D9HNN0"/>
<dbReference type="InterPro" id="IPR013785">
    <property type="entry name" value="Aldolase_TIM"/>
</dbReference>
<evidence type="ECO:0000256" key="8">
    <source>
        <dbReference type="NCBIfam" id="TIGR00977"/>
    </source>
</evidence>
<dbReference type="InterPro" id="IPR013709">
    <property type="entry name" value="2-isopropylmalate_synth_dimer"/>
</dbReference>
<keyword evidence="5 9" id="KW-0808">Transferase</keyword>
<proteinExistence type="inferred from homology"/>
<dbReference type="SMART" id="SM00917">
    <property type="entry name" value="LeuA_dimer"/>
    <property type="match status" value="1"/>
</dbReference>
<dbReference type="Pfam" id="PF08502">
    <property type="entry name" value="LeuA_dimer"/>
    <property type="match status" value="1"/>
</dbReference>
<dbReference type="EMBL" id="JADIMM010000054">
    <property type="protein sequence ID" value="MBO8457357.1"/>
    <property type="molecule type" value="Genomic_DNA"/>
</dbReference>
<name>A0A9D9HNN0_9SPIR</name>
<comment type="pathway">
    <text evidence="1">Amino-acid biosynthesis; L-isoleucine biosynthesis; 2-oxobutanoate from pyruvate: step 1/3.</text>
</comment>
<dbReference type="InterPro" id="IPR054691">
    <property type="entry name" value="LeuA/HCS_post-cat"/>
</dbReference>
<accession>A0A9D9HNN0</accession>
<sequence length="539" mass="59469">MENTEKNERTVEIFDSTLRDGAQGEGISFSVQDKLNIVKTLDELGISYIEAGNPGSNPKDLEFFQEVKKIKLQNARLVAFGATRRKDISVESDVNLQSLLVAETSHVAIFGKSWDFQVREILKASLEENLSMIYETVAFLTKNNRKVIFDAEHFFDGYKANPEYALMSLKSAVKGGAICLSLCDTNGGTMPSQIKEIVEKVVKEFTPEGVTIGIHTHNDTGMAVANSVIAVEAGAGQVQGTFIGIGERTGNANLSTIIPNLELKLGYKCLPEGNIRLLTPYARRIAEIANVTLEETMPYVGQTAFAHKAGMHIDAVTKNTTAYEHVSPELVGNERVFLMSEVAGRSMIIEKIKKFDKTITKDSPVAAAIIQQVKELEHEGYQFEGADGSFELLVRKAIGKYQPFFKLHYYKILGEQPPLDKSLCSFAQLKIEVDGKEEITAGEGDGPVHALDVALRKALEHFFPAVADIRLTDYKVRVLDSKSATAARVRVLIESTDGIDQWATVGVSPDVMAASWQALVDSFEYKLIKDVEKKFKAYL</sequence>
<dbReference type="GO" id="GO:0009098">
    <property type="term" value="P:L-leucine biosynthetic process"/>
    <property type="evidence" value="ECO:0007669"/>
    <property type="project" value="InterPro"/>
</dbReference>
<reference evidence="11" key="1">
    <citation type="submission" date="2020-10" db="EMBL/GenBank/DDBJ databases">
        <authorList>
            <person name="Gilroy R."/>
        </authorList>
    </citation>
    <scope>NUCLEOTIDE SEQUENCE</scope>
    <source>
        <strain evidence="11">10532</strain>
    </source>
</reference>